<dbReference type="RefSeq" id="WP_238744934.1">
    <property type="nucleotide sequence ID" value="NZ_JAKOOW010000001.1"/>
</dbReference>
<organism evidence="2 3">
    <name type="scientific">Kingella pumchi</name>
    <dbReference type="NCBI Taxonomy" id="2779506"/>
    <lineage>
        <taxon>Bacteria</taxon>
        <taxon>Pseudomonadati</taxon>
        <taxon>Pseudomonadota</taxon>
        <taxon>Betaproteobacteria</taxon>
        <taxon>Neisseriales</taxon>
        <taxon>Neisseriaceae</taxon>
        <taxon>Kingella</taxon>
    </lineage>
</organism>
<dbReference type="InterPro" id="IPR011051">
    <property type="entry name" value="RmlC_Cupin_sf"/>
</dbReference>
<name>A0ABS9NJQ9_9NEIS</name>
<dbReference type="SUPFAM" id="SSF51182">
    <property type="entry name" value="RmlC-like cupins"/>
    <property type="match status" value="1"/>
</dbReference>
<dbReference type="Proteomes" id="UP001298424">
    <property type="component" value="Unassembled WGS sequence"/>
</dbReference>
<dbReference type="EMBL" id="JAKOOW010000001">
    <property type="protein sequence ID" value="MCG6503014.1"/>
    <property type="molecule type" value="Genomic_DNA"/>
</dbReference>
<protein>
    <submittedName>
        <fullName evidence="2">FdtA/QdtA family cupin domain-containing protein</fullName>
    </submittedName>
</protein>
<gene>
    <name evidence="2" type="ORF">MB824_00635</name>
</gene>
<evidence type="ECO:0000313" key="2">
    <source>
        <dbReference type="EMBL" id="MCG6503014.1"/>
    </source>
</evidence>
<dbReference type="InterPro" id="IPR014710">
    <property type="entry name" value="RmlC-like_jellyroll"/>
</dbReference>
<dbReference type="InterPro" id="IPR008894">
    <property type="entry name" value="QdtA_cupin_dom"/>
</dbReference>
<dbReference type="Pfam" id="PF05523">
    <property type="entry name" value="FdtA"/>
    <property type="match status" value="1"/>
</dbReference>
<evidence type="ECO:0000313" key="3">
    <source>
        <dbReference type="Proteomes" id="UP001298424"/>
    </source>
</evidence>
<feature type="domain" description="Sugar 3,4-ketoisomerase QdtA cupin" evidence="1">
    <location>
        <begin position="1"/>
        <end position="130"/>
    </location>
</feature>
<accession>A0ABS9NJQ9</accession>
<sequence length="132" mass="15432">MKTNLIHLQTHGDERGSLIALEEGKNIPFEIKRVYYLFDTKTGVRRGFHAHKKLKQVVVAVRGSCRFLLDDGKEKVSVLLDNPAQGLLIESFVWREMYDFSEDCVLMVLADSLYDEEDYIRDYDEFIKRVKN</sequence>
<reference evidence="2 3" key="1">
    <citation type="submission" date="2022-02" db="EMBL/GenBank/DDBJ databases">
        <title>Genome sequence data of Kingella unionensis sp. nov. strain CICC 24913 (CCUG 75125).</title>
        <authorList>
            <person name="Xiao M."/>
        </authorList>
    </citation>
    <scope>NUCLEOTIDE SEQUENCE [LARGE SCALE GENOMIC DNA]</scope>
    <source>
        <strain evidence="2 3">CICC 24913</strain>
    </source>
</reference>
<proteinExistence type="predicted"/>
<comment type="caution">
    <text evidence="2">The sequence shown here is derived from an EMBL/GenBank/DDBJ whole genome shotgun (WGS) entry which is preliminary data.</text>
</comment>
<keyword evidence="3" id="KW-1185">Reference proteome</keyword>
<dbReference type="Gene3D" id="2.60.120.10">
    <property type="entry name" value="Jelly Rolls"/>
    <property type="match status" value="1"/>
</dbReference>
<evidence type="ECO:0000259" key="1">
    <source>
        <dbReference type="Pfam" id="PF05523"/>
    </source>
</evidence>
<dbReference type="CDD" id="cd20292">
    <property type="entry name" value="cupin_QdtA-like"/>
    <property type="match status" value="1"/>
</dbReference>